<dbReference type="Gene3D" id="3.40.50.1820">
    <property type="entry name" value="alpha/beta hydrolase"/>
    <property type="match status" value="1"/>
</dbReference>
<dbReference type="InterPro" id="IPR000073">
    <property type="entry name" value="AB_hydrolase_1"/>
</dbReference>
<sequence>MTEFPVTEGEFAWEVPNAGKPCKTWYKILGDLDSTNGPVLIALHGGPGAGHEYLVPLADLYKPYGIPTILYDQIGCGRSTHLREKMGDADFWSFELFIKELDTLIDHLNLRRRGFFLLGQSWGGVLAASYAMSRPEGKSPVGLKKLVIASGPSSIPLYEKGLEGLLAKLPADVRKTLEECDRRGDHESEEFQKAAKVFNSHYVCGLDPLPEEIMAGFKNMSEDPTVYMTIQGPAEFVVVGSIKGWEGWTRAHHIEVETLLLNGKTDEVTNLSMYPWFKSIPKVRWVTFEGSHMSHWEDRERYMQEVGDFLANTEPGDRKEL</sequence>
<dbReference type="InterPro" id="IPR050266">
    <property type="entry name" value="AB_hydrolase_sf"/>
</dbReference>
<name>A0AAD9SA89_PHOAM</name>
<dbReference type="PANTHER" id="PTHR43798:SF33">
    <property type="entry name" value="HYDROLASE, PUTATIVE (AFU_ORTHOLOGUE AFUA_2G14860)-RELATED"/>
    <property type="match status" value="1"/>
</dbReference>
<accession>A0AAD9SA89</accession>
<evidence type="ECO:0000256" key="2">
    <source>
        <dbReference type="ARBA" id="ARBA00022801"/>
    </source>
</evidence>
<dbReference type="PANTHER" id="PTHR43798">
    <property type="entry name" value="MONOACYLGLYCEROL LIPASE"/>
    <property type="match status" value="1"/>
</dbReference>
<reference evidence="4" key="1">
    <citation type="submission" date="2023-06" db="EMBL/GenBank/DDBJ databases">
        <authorList>
            <person name="Noh H."/>
        </authorList>
    </citation>
    <scope>NUCLEOTIDE SEQUENCE</scope>
    <source>
        <strain evidence="4">DUCC20226</strain>
    </source>
</reference>
<organism evidence="4 5">
    <name type="scientific">Phomopsis amygdali</name>
    <name type="common">Fusicoccum amygdali</name>
    <dbReference type="NCBI Taxonomy" id="1214568"/>
    <lineage>
        <taxon>Eukaryota</taxon>
        <taxon>Fungi</taxon>
        <taxon>Dikarya</taxon>
        <taxon>Ascomycota</taxon>
        <taxon>Pezizomycotina</taxon>
        <taxon>Sordariomycetes</taxon>
        <taxon>Sordariomycetidae</taxon>
        <taxon>Diaporthales</taxon>
        <taxon>Diaporthaceae</taxon>
        <taxon>Diaporthe</taxon>
    </lineage>
</organism>
<feature type="domain" description="AB hydrolase-1" evidence="3">
    <location>
        <begin position="38"/>
        <end position="298"/>
    </location>
</feature>
<evidence type="ECO:0000313" key="5">
    <source>
        <dbReference type="Proteomes" id="UP001265746"/>
    </source>
</evidence>
<evidence type="ECO:0000259" key="3">
    <source>
        <dbReference type="Pfam" id="PF00561"/>
    </source>
</evidence>
<dbReference type="SUPFAM" id="SSF53474">
    <property type="entry name" value="alpha/beta-Hydrolases"/>
    <property type="match status" value="1"/>
</dbReference>
<protein>
    <recommendedName>
        <fullName evidence="3">AB hydrolase-1 domain-containing protein</fullName>
    </recommendedName>
</protein>
<dbReference type="InterPro" id="IPR005945">
    <property type="entry name" value="Pro_imino_pep"/>
</dbReference>
<dbReference type="Pfam" id="PF00561">
    <property type="entry name" value="Abhydrolase_1"/>
    <property type="match status" value="1"/>
</dbReference>
<dbReference type="GO" id="GO:0016020">
    <property type="term" value="C:membrane"/>
    <property type="evidence" value="ECO:0007669"/>
    <property type="project" value="TreeGrafter"/>
</dbReference>
<evidence type="ECO:0000313" key="4">
    <source>
        <dbReference type="EMBL" id="KAK2601139.1"/>
    </source>
</evidence>
<dbReference type="InterPro" id="IPR002410">
    <property type="entry name" value="Peptidase_S33"/>
</dbReference>
<dbReference type="PRINTS" id="PR00793">
    <property type="entry name" value="PROAMNOPTASE"/>
</dbReference>
<comment type="caution">
    <text evidence="4">The sequence shown here is derived from an EMBL/GenBank/DDBJ whole genome shotgun (WGS) entry which is preliminary data.</text>
</comment>
<keyword evidence="2" id="KW-0378">Hydrolase</keyword>
<proteinExistence type="inferred from homology"/>
<dbReference type="NCBIfam" id="TIGR01250">
    <property type="entry name" value="pro_imino_pep_2"/>
    <property type="match status" value="1"/>
</dbReference>
<dbReference type="Proteomes" id="UP001265746">
    <property type="component" value="Unassembled WGS sequence"/>
</dbReference>
<dbReference type="GO" id="GO:0008233">
    <property type="term" value="F:peptidase activity"/>
    <property type="evidence" value="ECO:0007669"/>
    <property type="project" value="InterPro"/>
</dbReference>
<dbReference type="InterPro" id="IPR029058">
    <property type="entry name" value="AB_hydrolase_fold"/>
</dbReference>
<dbReference type="PIRSF" id="PIRSF005539">
    <property type="entry name" value="Pept_S33_TRI_F1"/>
    <property type="match status" value="1"/>
</dbReference>
<evidence type="ECO:0000256" key="1">
    <source>
        <dbReference type="ARBA" id="ARBA00010088"/>
    </source>
</evidence>
<comment type="similarity">
    <text evidence="1">Belongs to the peptidase S33 family.</text>
</comment>
<gene>
    <name evidence="4" type="ORF">N8I77_010609</name>
</gene>
<dbReference type="GO" id="GO:0006508">
    <property type="term" value="P:proteolysis"/>
    <property type="evidence" value="ECO:0007669"/>
    <property type="project" value="InterPro"/>
</dbReference>
<dbReference type="EMBL" id="JAUJFL010000006">
    <property type="protein sequence ID" value="KAK2601139.1"/>
    <property type="molecule type" value="Genomic_DNA"/>
</dbReference>
<dbReference type="AlphaFoldDB" id="A0AAD9SA89"/>
<keyword evidence="5" id="KW-1185">Reference proteome</keyword>